<dbReference type="EMBL" id="CACSIO010000007">
    <property type="protein sequence ID" value="CAA0101627.1"/>
    <property type="molecule type" value="Genomic_DNA"/>
</dbReference>
<organism evidence="1 2">
    <name type="scientific">BD1-7 clade bacterium</name>
    <dbReference type="NCBI Taxonomy" id="2029982"/>
    <lineage>
        <taxon>Bacteria</taxon>
        <taxon>Pseudomonadati</taxon>
        <taxon>Pseudomonadota</taxon>
        <taxon>Gammaproteobacteria</taxon>
        <taxon>Cellvibrionales</taxon>
        <taxon>Spongiibacteraceae</taxon>
        <taxon>BD1-7 clade</taxon>
    </lineage>
</organism>
<dbReference type="AlphaFoldDB" id="A0A5S9PDI9"/>
<dbReference type="Proteomes" id="UP000441399">
    <property type="component" value="Unassembled WGS sequence"/>
</dbReference>
<evidence type="ECO:0000313" key="1">
    <source>
        <dbReference type="EMBL" id="CAA0101627.1"/>
    </source>
</evidence>
<sequence>MNTRLNISNTWKYVAFILFFSVLEVSDTVADEAENAPLQLAKVKIIVEDGHHHHRHNKGHGSKDYQCLTTSFQTKSCGYGCIKDPYDLTKIYCGEKSGDNCEKDTFGNVKCGKNCIATDMNAITCDKERYSNSSARP</sequence>
<accession>A0A5S9PDI9</accession>
<dbReference type="OrthoDB" id="5635115at2"/>
<protein>
    <submittedName>
        <fullName evidence="1">Uncharacterized protein</fullName>
    </submittedName>
</protein>
<evidence type="ECO:0000313" key="2">
    <source>
        <dbReference type="Proteomes" id="UP000441399"/>
    </source>
</evidence>
<name>A0A5S9PDI9_9GAMM</name>
<reference evidence="1 2" key="1">
    <citation type="submission" date="2019-11" db="EMBL/GenBank/DDBJ databases">
        <authorList>
            <person name="Holert J."/>
        </authorList>
    </citation>
    <scope>NUCLEOTIDE SEQUENCE [LARGE SCALE GENOMIC DNA]</scope>
    <source>
        <strain evidence="1">SB11_3</strain>
    </source>
</reference>
<proteinExistence type="predicted"/>
<gene>
    <name evidence="1" type="ORF">OPDIPICF_04399</name>
</gene>
<keyword evidence="2" id="KW-1185">Reference proteome</keyword>